<keyword evidence="1" id="KW-0472">Membrane</keyword>
<feature type="transmembrane region" description="Helical" evidence="1">
    <location>
        <begin position="38"/>
        <end position="56"/>
    </location>
</feature>
<accession>A0ABT3GBG1</accession>
<keyword evidence="1" id="KW-0812">Transmembrane</keyword>
<reference evidence="2" key="1">
    <citation type="submission" date="2022-10" db="EMBL/GenBank/DDBJ databases">
        <title>Luteolibacter sp. GHJ8, whole genome shotgun sequencing project.</title>
        <authorList>
            <person name="Zhao G."/>
            <person name="Shen L."/>
        </authorList>
    </citation>
    <scope>NUCLEOTIDE SEQUENCE</scope>
    <source>
        <strain evidence="2">GHJ8</strain>
    </source>
</reference>
<protein>
    <submittedName>
        <fullName evidence="2">Uncharacterized protein</fullName>
    </submittedName>
</protein>
<dbReference type="EMBL" id="JAPDDR010000016">
    <property type="protein sequence ID" value="MCW1916580.1"/>
    <property type="molecule type" value="Genomic_DNA"/>
</dbReference>
<name>A0ABT3GBG1_9BACT</name>
<gene>
    <name evidence="2" type="ORF">OJ996_23535</name>
</gene>
<keyword evidence="3" id="KW-1185">Reference proteome</keyword>
<proteinExistence type="predicted"/>
<evidence type="ECO:0000313" key="3">
    <source>
        <dbReference type="Proteomes" id="UP001165653"/>
    </source>
</evidence>
<comment type="caution">
    <text evidence="2">The sequence shown here is derived from an EMBL/GenBank/DDBJ whole genome shotgun (WGS) entry which is preliminary data.</text>
</comment>
<dbReference type="RefSeq" id="WP_264516160.1">
    <property type="nucleotide sequence ID" value="NZ_JAPDDR010000016.1"/>
</dbReference>
<evidence type="ECO:0000256" key="1">
    <source>
        <dbReference type="SAM" id="Phobius"/>
    </source>
</evidence>
<sequence length="210" mass="24354">MNLLWLIVLLGALVGVIPFLFALVRTIRGKQWPRLRKLVLIPLLGFGLFLGANAAVRHFSYREYLANLFDTKVALGKPVFAYDSERSFNGDGYSITVYELPDPIRQRFSSADERLLSEFPKRPGYRKHWQSESWRRTPFEARFAREVDMALNDLRGGDLKTRFAEVRETLSKEGAYYAFFYKKPGDYVANVDFYIVDLPGNRLYIINHNT</sequence>
<organism evidence="2 3">
    <name type="scientific">Luteolibacter rhizosphaerae</name>
    <dbReference type="NCBI Taxonomy" id="2989719"/>
    <lineage>
        <taxon>Bacteria</taxon>
        <taxon>Pseudomonadati</taxon>
        <taxon>Verrucomicrobiota</taxon>
        <taxon>Verrucomicrobiia</taxon>
        <taxon>Verrucomicrobiales</taxon>
        <taxon>Verrucomicrobiaceae</taxon>
        <taxon>Luteolibacter</taxon>
    </lineage>
</organism>
<evidence type="ECO:0000313" key="2">
    <source>
        <dbReference type="EMBL" id="MCW1916580.1"/>
    </source>
</evidence>
<keyword evidence="1" id="KW-1133">Transmembrane helix</keyword>
<dbReference type="Proteomes" id="UP001165653">
    <property type="component" value="Unassembled WGS sequence"/>
</dbReference>